<comment type="caution">
    <text evidence="1">The sequence shown here is derived from an EMBL/GenBank/DDBJ whole genome shotgun (WGS) entry which is preliminary data.</text>
</comment>
<accession>A0A9W4WS08</accession>
<evidence type="ECO:0000313" key="2">
    <source>
        <dbReference type="Proteomes" id="UP001153678"/>
    </source>
</evidence>
<name>A0A9W4WS08_9GLOM</name>
<organism evidence="1 2">
    <name type="scientific">Funneliformis geosporum</name>
    <dbReference type="NCBI Taxonomy" id="1117311"/>
    <lineage>
        <taxon>Eukaryota</taxon>
        <taxon>Fungi</taxon>
        <taxon>Fungi incertae sedis</taxon>
        <taxon>Mucoromycota</taxon>
        <taxon>Glomeromycotina</taxon>
        <taxon>Glomeromycetes</taxon>
        <taxon>Glomerales</taxon>
        <taxon>Glomeraceae</taxon>
        <taxon>Funneliformis</taxon>
    </lineage>
</organism>
<protein>
    <submittedName>
        <fullName evidence="1">5595_t:CDS:1</fullName>
    </submittedName>
</protein>
<gene>
    <name evidence="1" type="ORF">FWILDA_LOCUS6620</name>
</gene>
<keyword evidence="2" id="KW-1185">Reference proteome</keyword>
<evidence type="ECO:0000313" key="1">
    <source>
        <dbReference type="EMBL" id="CAI2174494.1"/>
    </source>
</evidence>
<sequence length="81" mass="9264">MDVIKRASEVYKANNEGNPPVIVYDNWRNVDLKTVANKDIPSKSSNKILMEAENELRTARLLETQNYHIVGKRDQSFVGCQ</sequence>
<dbReference type="EMBL" id="CAMKVN010001217">
    <property type="protein sequence ID" value="CAI2174494.1"/>
    <property type="molecule type" value="Genomic_DNA"/>
</dbReference>
<reference evidence="1" key="1">
    <citation type="submission" date="2022-08" db="EMBL/GenBank/DDBJ databases">
        <authorList>
            <person name="Kallberg Y."/>
            <person name="Tangrot J."/>
            <person name="Rosling A."/>
        </authorList>
    </citation>
    <scope>NUCLEOTIDE SEQUENCE</scope>
    <source>
        <strain evidence="1">Wild A</strain>
    </source>
</reference>
<dbReference type="AlphaFoldDB" id="A0A9W4WS08"/>
<dbReference type="Proteomes" id="UP001153678">
    <property type="component" value="Unassembled WGS sequence"/>
</dbReference>
<proteinExistence type="predicted"/>